<keyword evidence="11" id="KW-1185">Reference proteome</keyword>
<organism evidence="10 11">
    <name type="scientific">Flavobacterium phage vB_FspM_immuto_2-6A</name>
    <dbReference type="NCBI Taxonomy" id="2801477"/>
    <lineage>
        <taxon>Viruses</taxon>
        <taxon>Duplodnaviria</taxon>
        <taxon>Heunggongvirae</taxon>
        <taxon>Uroviricota</taxon>
        <taxon>Caudoviricetes</taxon>
        <taxon>Immutovirus</taxon>
        <taxon>Immutovirus immuto</taxon>
    </lineage>
</organism>
<dbReference type="Pfam" id="PF04984">
    <property type="entry name" value="Phage_sheath_1"/>
    <property type="match status" value="1"/>
</dbReference>
<dbReference type="PANTHER" id="PTHR35861:SF1">
    <property type="entry name" value="PHAGE TAIL SHEATH PROTEIN"/>
    <property type="match status" value="1"/>
</dbReference>
<dbReference type="InterPro" id="IPR035089">
    <property type="entry name" value="Phage_sheath_subtilisin"/>
</dbReference>
<dbReference type="GO" id="GO:0099000">
    <property type="term" value="P:symbiont genome ejection through host cell envelope, contractile tail mechanism"/>
    <property type="evidence" value="ECO:0007669"/>
    <property type="project" value="UniProtKB-KW"/>
</dbReference>
<dbReference type="PANTHER" id="PTHR35861">
    <property type="match status" value="1"/>
</dbReference>
<dbReference type="EMBL" id="MW353175">
    <property type="protein sequence ID" value="QQO91909.1"/>
    <property type="molecule type" value="Genomic_DNA"/>
</dbReference>
<proteinExistence type="inferred from homology"/>
<evidence type="ECO:0000256" key="5">
    <source>
        <dbReference type="ARBA" id="ARBA00023003"/>
    </source>
</evidence>
<dbReference type="Pfam" id="PF17482">
    <property type="entry name" value="Phage_sheath_1C"/>
    <property type="match status" value="1"/>
</dbReference>
<evidence type="ECO:0000256" key="3">
    <source>
        <dbReference type="ARBA" id="ARBA00022732"/>
    </source>
</evidence>
<protein>
    <submittedName>
        <fullName evidence="10">Tail sheath protein</fullName>
    </submittedName>
</protein>
<dbReference type="InterPro" id="IPR052042">
    <property type="entry name" value="Tail_sheath_structural"/>
</dbReference>
<keyword evidence="2" id="KW-1162">Viral penetration into host cytoplasm</keyword>
<evidence type="ECO:0000256" key="1">
    <source>
        <dbReference type="ARBA" id="ARBA00008005"/>
    </source>
</evidence>
<dbReference type="GO" id="GO:0098027">
    <property type="term" value="C:virus tail, sheath"/>
    <property type="evidence" value="ECO:0007669"/>
    <property type="project" value="UniProtKB-KW"/>
</dbReference>
<gene>
    <name evidence="10" type="ORF">immuto26A_230</name>
</gene>
<evidence type="ECO:0000256" key="2">
    <source>
        <dbReference type="ARBA" id="ARBA00022595"/>
    </source>
</evidence>
<evidence type="ECO:0000259" key="9">
    <source>
        <dbReference type="Pfam" id="PF17482"/>
    </source>
</evidence>
<keyword evidence="6" id="KW-1171">Viral genome ejection through host cell envelope</keyword>
<reference evidence="10 11" key="1">
    <citation type="submission" date="2020-12" db="EMBL/GenBank/DDBJ databases">
        <title>Dynamics of Baltic Sea phages driven by environmental changes.</title>
        <authorList>
            <person name="Hoetzinger M."/>
            <person name="Nilsson E."/>
            <person name="Holmfeldt K."/>
        </authorList>
    </citation>
    <scope>NUCLEOTIDE SEQUENCE [LARGE SCALE GENOMIC DNA]</scope>
</reference>
<keyword evidence="4" id="KW-1242">Viral contractile tail ejection system</keyword>
<dbReference type="Proteomes" id="UP000595566">
    <property type="component" value="Segment"/>
</dbReference>
<sequence length="709" mass="75057">MAESIISPGVFTRENDLSFIQPAPIAVGAAFIGPTVKGPVEMPTVVTSYNDYVRKFGVTFTSGSDKFEYLTSLAVKNYFSQGGNTALITRVVNQDGAAYSEAQSTNIASNKVTGVNRASGSGTLTNDIAVNQEFKIQYGTAAYRFIPAGTPLPADSGTGNVYFFQSGSTIATTVTNLAAEINSTIPGVLQATGSGASLLLSGSVTGTSRNGITFFTGSITDSTVSSSLFTLAGGTDAAATSFPFSINTLGRGVIYNNSTAATDAGVENSDGSLISGSEDNLRWEITNVNNSRGTFTLSVRRGDDSTNTKVILETFNNLSLDPASDDYIEKRIGSQYTQVSTDTSSGTKYLQLIGDYPNRSNFIRVSAVNLPTINYLGNDGVSVNLDANGDSYSASLPQAVSGAFHSAGGTIIGGANFFSNIGVQTQGLVSTDYTSAIALLQNKDDYQFNIITAPGVTSADHTTVTDALISLAENRGDCIAVVDLVGYGSIISDVTTEAAVLNSSYAASYWPWLQTRSATGKNEWIPASVVIPGVYTFTDAASAPWFAPAGLVRGGIPGVIQAQRRLTKGERDTLYAGKVNPIASFPGTGISVFGQKTLQTKASALDRVNVRRLLIELKKFIGDQAKNLVFEQNTIATRNKFLATVNPYLESVVQRQGLYAYRVVMDESNNSADVVDRNQLIGQIYIQPAKTIEFVVLDFTIEPTGATFV</sequence>
<keyword evidence="5" id="KW-0946">Virion</keyword>
<feature type="domain" description="Tail sheath protein C-terminal" evidence="9">
    <location>
        <begin position="601"/>
        <end position="701"/>
    </location>
</feature>
<accession>A0A7T8IXA7</accession>
<name>A0A7T8IXA7_9CAUD</name>
<evidence type="ECO:0000313" key="10">
    <source>
        <dbReference type="EMBL" id="QQO91909.1"/>
    </source>
</evidence>
<feature type="domain" description="Tail sheath protein subtilisin-like" evidence="8">
    <location>
        <begin position="431"/>
        <end position="597"/>
    </location>
</feature>
<dbReference type="Gene3D" id="3.40.50.11780">
    <property type="match status" value="2"/>
</dbReference>
<comment type="similarity">
    <text evidence="1">Belongs to the myoviridae tail sheath protein family.</text>
</comment>
<evidence type="ECO:0000256" key="6">
    <source>
        <dbReference type="ARBA" id="ARBA00023009"/>
    </source>
</evidence>
<evidence type="ECO:0000259" key="8">
    <source>
        <dbReference type="Pfam" id="PF04984"/>
    </source>
</evidence>
<keyword evidence="7" id="KW-1160">Virus entry into host cell</keyword>
<evidence type="ECO:0000256" key="7">
    <source>
        <dbReference type="ARBA" id="ARBA00023296"/>
    </source>
</evidence>
<keyword evidence="5" id="KW-1229">Viral tail sheath protein</keyword>
<dbReference type="InterPro" id="IPR020287">
    <property type="entry name" value="Tail_sheath_C"/>
</dbReference>
<keyword evidence="3" id="KW-1227">Viral tail protein</keyword>
<evidence type="ECO:0000313" key="11">
    <source>
        <dbReference type="Proteomes" id="UP000595566"/>
    </source>
</evidence>
<evidence type="ECO:0000256" key="4">
    <source>
        <dbReference type="ARBA" id="ARBA00022766"/>
    </source>
</evidence>